<accession>A0ABT0XFQ4</accession>
<name>A0ABT0XFQ4_9BACI</name>
<gene>
    <name evidence="3" type="primary">flgD</name>
    <name evidence="3" type="ORF">NDM98_03910</name>
</gene>
<evidence type="ECO:0000313" key="4">
    <source>
        <dbReference type="Proteomes" id="UP001203665"/>
    </source>
</evidence>
<proteinExistence type="inferred from homology"/>
<keyword evidence="3" id="KW-0282">Flagellum</keyword>
<evidence type="ECO:0000256" key="1">
    <source>
        <dbReference type="ARBA" id="ARBA00010577"/>
    </source>
</evidence>
<comment type="caution">
    <text evidence="3">The sequence shown here is derived from an EMBL/GenBank/DDBJ whole genome shotgun (WGS) entry which is preliminary data.</text>
</comment>
<organism evidence="3 4">
    <name type="scientific">Alkalicoccobacillus plakortidis</name>
    <dbReference type="NCBI Taxonomy" id="444060"/>
    <lineage>
        <taxon>Bacteria</taxon>
        <taxon>Bacillati</taxon>
        <taxon>Bacillota</taxon>
        <taxon>Bacilli</taxon>
        <taxon>Bacillales</taxon>
        <taxon>Bacillaceae</taxon>
        <taxon>Alkalicoccobacillus</taxon>
    </lineage>
</organism>
<keyword evidence="3" id="KW-0966">Cell projection</keyword>
<dbReference type="Pfam" id="PF03963">
    <property type="entry name" value="FlgD"/>
    <property type="match status" value="1"/>
</dbReference>
<keyword evidence="3" id="KW-0548">Nucleotidyltransferase</keyword>
<sequence length="156" mass="17327">MTSITNDYLLPKQTQAVQKSDSLGKDDFLKLLLIQLQNQDPSNPVDDREFIAQMATFSSLEQMTNMNKTLEGFVQSQANQTLLKYSELIGKEITFEVADSDKLTGEQETAKVASVKYNKEGFLQIGLEDGTWIFDTQIVGVAKAGVEATPEKEPSE</sequence>
<comment type="similarity">
    <text evidence="1">Belongs to the FlgD family.</text>
</comment>
<dbReference type="NCBIfam" id="NF007197">
    <property type="entry name" value="PRK09618.1"/>
    <property type="match status" value="1"/>
</dbReference>
<dbReference type="Proteomes" id="UP001203665">
    <property type="component" value="Unassembled WGS sequence"/>
</dbReference>
<dbReference type="GO" id="GO:0016779">
    <property type="term" value="F:nucleotidyltransferase activity"/>
    <property type="evidence" value="ECO:0007669"/>
    <property type="project" value="UniProtKB-KW"/>
</dbReference>
<evidence type="ECO:0000256" key="2">
    <source>
        <dbReference type="ARBA" id="ARBA00022795"/>
    </source>
</evidence>
<evidence type="ECO:0000313" key="3">
    <source>
        <dbReference type="EMBL" id="MCM2674735.1"/>
    </source>
</evidence>
<reference evidence="3" key="1">
    <citation type="submission" date="2022-06" db="EMBL/GenBank/DDBJ databases">
        <title>Alkalicoccobacillus porphyridii sp. nov., isolated from a marine red alga, Porphyridium purpureum and reclassification of Shouchella plakortidis and Shouchella gibsonii as Alkalicoccobacillus plakortidis comb. nov. and Alkalicoccobacillus gibsonii comb. nov.</title>
        <authorList>
            <person name="Kim K.H."/>
            <person name="Lee J.K."/>
            <person name="Han D.M."/>
            <person name="Baek J.H."/>
            <person name="Jeon C.O."/>
        </authorList>
    </citation>
    <scope>NUCLEOTIDE SEQUENCE</scope>
    <source>
        <strain evidence="3">DSM 19153</strain>
    </source>
</reference>
<dbReference type="InterPro" id="IPR005648">
    <property type="entry name" value="FlgD"/>
</dbReference>
<keyword evidence="3" id="KW-0808">Transferase</keyword>
<keyword evidence="4" id="KW-1185">Reference proteome</keyword>
<keyword evidence="2" id="KW-1005">Bacterial flagellum biogenesis</keyword>
<dbReference type="RefSeq" id="WP_251604771.1">
    <property type="nucleotide sequence ID" value="NZ_JAMQJY010000001.1"/>
</dbReference>
<dbReference type="EMBL" id="JAMQJY010000001">
    <property type="protein sequence ID" value="MCM2674735.1"/>
    <property type="molecule type" value="Genomic_DNA"/>
</dbReference>
<keyword evidence="3" id="KW-0969">Cilium</keyword>
<protein>
    <submittedName>
        <fullName evidence="3">Flagellar hook assembly protein FlgD</fullName>
    </submittedName>
</protein>